<dbReference type="EMBL" id="DS732683">
    <property type="protein sequence ID" value="EEC07064.1"/>
    <property type="molecule type" value="Genomic_DNA"/>
</dbReference>
<dbReference type="SUPFAM" id="SSF56112">
    <property type="entry name" value="Protein kinase-like (PK-like)"/>
    <property type="match status" value="1"/>
</dbReference>
<keyword evidence="5" id="KW-0547">Nucleotide-binding</keyword>
<dbReference type="SUPFAM" id="SSF50156">
    <property type="entry name" value="PDZ domain-like"/>
    <property type="match status" value="1"/>
</dbReference>
<evidence type="ECO:0000313" key="14">
    <source>
        <dbReference type="EnsemblMetazoa" id="ISCW006505-PA"/>
    </source>
</evidence>
<dbReference type="GO" id="GO:0005634">
    <property type="term" value="C:nucleus"/>
    <property type="evidence" value="ECO:0000318"/>
    <property type="project" value="GO_Central"/>
</dbReference>
<comment type="catalytic activity">
    <reaction evidence="9">
        <text>L-threonyl-[protein] + ATP = O-phospho-L-threonyl-[protein] + ADP + H(+)</text>
        <dbReference type="Rhea" id="RHEA:46608"/>
        <dbReference type="Rhea" id="RHEA-COMP:11060"/>
        <dbReference type="Rhea" id="RHEA-COMP:11605"/>
        <dbReference type="ChEBI" id="CHEBI:15378"/>
        <dbReference type="ChEBI" id="CHEBI:30013"/>
        <dbReference type="ChEBI" id="CHEBI:30616"/>
        <dbReference type="ChEBI" id="CHEBI:61977"/>
        <dbReference type="ChEBI" id="CHEBI:456216"/>
        <dbReference type="EC" id="2.7.11.1"/>
    </reaction>
</comment>
<evidence type="ECO:0000256" key="8">
    <source>
        <dbReference type="ARBA" id="ARBA00033099"/>
    </source>
</evidence>
<dbReference type="Gene3D" id="1.10.510.10">
    <property type="entry name" value="Transferase(Phosphotransferase) domain 1"/>
    <property type="match status" value="1"/>
</dbReference>
<dbReference type="Pfam" id="PF00595">
    <property type="entry name" value="PDZ"/>
    <property type="match status" value="1"/>
</dbReference>
<reference evidence="13 15" key="1">
    <citation type="submission" date="2008-03" db="EMBL/GenBank/DDBJ databases">
        <title>Annotation of Ixodes scapularis.</title>
        <authorList>
            <consortium name="Ixodes scapularis Genome Project Consortium"/>
            <person name="Caler E."/>
            <person name="Hannick L.I."/>
            <person name="Bidwell S."/>
            <person name="Joardar V."/>
            <person name="Thiagarajan M."/>
            <person name="Amedeo P."/>
            <person name="Galinsky K.J."/>
            <person name="Schobel S."/>
            <person name="Inman J."/>
            <person name="Hostetler J."/>
            <person name="Miller J."/>
            <person name="Hammond M."/>
            <person name="Megy K."/>
            <person name="Lawson D."/>
            <person name="Kodira C."/>
            <person name="Sutton G."/>
            <person name="Meyer J."/>
            <person name="Hill C.A."/>
            <person name="Birren B."/>
            <person name="Nene V."/>
            <person name="Collins F."/>
            <person name="Alarcon-Chaidez F."/>
            <person name="Wikel S."/>
            <person name="Strausberg R."/>
        </authorList>
    </citation>
    <scope>NUCLEOTIDE SEQUENCE [LARGE SCALE GENOMIC DNA]</scope>
    <source>
        <strain evidence="15">Wikel</strain>
        <strain evidence="13">Wikel colony</strain>
    </source>
</reference>
<dbReference type="Gene3D" id="3.30.200.20">
    <property type="entry name" value="Phosphorylase Kinase, domain 1"/>
    <property type="match status" value="1"/>
</dbReference>
<protein>
    <recommendedName>
        <fullName evidence="2">Serine/threonine-protein kinase greatwall</fullName>
        <ecNumber evidence="1">2.7.11.1</ecNumber>
    </recommendedName>
    <alternativeName>
        <fullName evidence="8">Microtubule-associated serine/threonine-protein kinase-like</fullName>
    </alternativeName>
</protein>
<feature type="domain" description="Protein kinase" evidence="11">
    <location>
        <begin position="1"/>
        <end position="364"/>
    </location>
</feature>
<dbReference type="GO" id="GO:0004674">
    <property type="term" value="F:protein serine/threonine kinase activity"/>
    <property type="evidence" value="ECO:0000318"/>
    <property type="project" value="GO_Central"/>
</dbReference>
<dbReference type="SMART" id="SM00220">
    <property type="entry name" value="S_TKc"/>
    <property type="match status" value="1"/>
</dbReference>
<feature type="domain" description="PDZ" evidence="12">
    <location>
        <begin position="511"/>
        <end position="598"/>
    </location>
</feature>
<keyword evidence="15" id="KW-1185">Reference proteome</keyword>
<dbReference type="VEuPathDB" id="VectorBase:ISCP_004806"/>
<dbReference type="GO" id="GO:0015630">
    <property type="term" value="C:microtubule cytoskeleton"/>
    <property type="evidence" value="ECO:0000318"/>
    <property type="project" value="GO_Central"/>
</dbReference>
<evidence type="ECO:0000256" key="10">
    <source>
        <dbReference type="ARBA" id="ARBA00048679"/>
    </source>
</evidence>
<dbReference type="GO" id="GO:0005524">
    <property type="term" value="F:ATP binding"/>
    <property type="evidence" value="ECO:0007669"/>
    <property type="project" value="UniProtKB-KW"/>
</dbReference>
<dbReference type="Gene3D" id="1.20.1480.20">
    <property type="entry name" value="MAST3 pre-PK domain-like"/>
    <property type="match status" value="1"/>
</dbReference>
<dbReference type="FunFam" id="3.30.200.20:FF:001769">
    <property type="entry name" value="Serine/threonine protein kinase, putative"/>
    <property type="match status" value="1"/>
</dbReference>
<evidence type="ECO:0000256" key="9">
    <source>
        <dbReference type="ARBA" id="ARBA00047899"/>
    </source>
</evidence>
<dbReference type="EMBL" id="ABJB010141564">
    <property type="status" value="NOT_ANNOTATED_CDS"/>
    <property type="molecule type" value="Genomic_DNA"/>
</dbReference>
<dbReference type="STRING" id="6945.B7PKE2"/>
<dbReference type="PANTHER" id="PTHR24356:SF1">
    <property type="entry name" value="SERINE_THREONINE-PROTEIN KINASE GREATWALL"/>
    <property type="match status" value="1"/>
</dbReference>
<reference evidence="14" key="2">
    <citation type="submission" date="2020-05" db="UniProtKB">
        <authorList>
            <consortium name="EnsemblMetazoa"/>
        </authorList>
    </citation>
    <scope>IDENTIFICATION</scope>
    <source>
        <strain evidence="14">wikel</strain>
    </source>
</reference>
<evidence type="ECO:0000259" key="12">
    <source>
        <dbReference type="PROSITE" id="PS50106"/>
    </source>
</evidence>
<dbReference type="PROSITE" id="PS50106">
    <property type="entry name" value="PDZ"/>
    <property type="match status" value="1"/>
</dbReference>
<dbReference type="GO" id="GO:0007346">
    <property type="term" value="P:regulation of mitotic cell cycle"/>
    <property type="evidence" value="ECO:0000318"/>
    <property type="project" value="GO_Central"/>
</dbReference>
<dbReference type="InterPro" id="IPR000719">
    <property type="entry name" value="Prot_kinase_dom"/>
</dbReference>
<evidence type="ECO:0000256" key="3">
    <source>
        <dbReference type="ARBA" id="ARBA00022527"/>
    </source>
</evidence>
<dbReference type="InterPro" id="IPR001478">
    <property type="entry name" value="PDZ"/>
</dbReference>
<evidence type="ECO:0000256" key="5">
    <source>
        <dbReference type="ARBA" id="ARBA00022741"/>
    </source>
</evidence>
<dbReference type="InterPro" id="IPR036034">
    <property type="entry name" value="PDZ_sf"/>
</dbReference>
<dbReference type="PROSITE" id="PS50011">
    <property type="entry name" value="PROTEIN_KINASE_DOM"/>
    <property type="match status" value="1"/>
</dbReference>
<dbReference type="EC" id="2.7.11.1" evidence="1"/>
<dbReference type="EMBL" id="ABJB010507386">
    <property type="status" value="NOT_ANNOTATED_CDS"/>
    <property type="molecule type" value="Genomic_DNA"/>
</dbReference>
<dbReference type="EMBL" id="ABJB010285289">
    <property type="status" value="NOT_ANNOTATED_CDS"/>
    <property type="molecule type" value="Genomic_DNA"/>
</dbReference>
<keyword evidence="7" id="KW-0067">ATP-binding</keyword>
<dbReference type="InterPro" id="IPR023142">
    <property type="entry name" value="MAST_pre-PK_dom_sf"/>
</dbReference>
<proteinExistence type="predicted"/>
<gene>
    <name evidence="13" type="ORF">IscW_ISCW006505</name>
</gene>
<dbReference type="Gene3D" id="2.30.42.10">
    <property type="match status" value="1"/>
</dbReference>
<organism>
    <name type="scientific">Ixodes scapularis</name>
    <name type="common">Black-legged tick</name>
    <name type="synonym">Deer tick</name>
    <dbReference type="NCBI Taxonomy" id="6945"/>
    <lineage>
        <taxon>Eukaryota</taxon>
        <taxon>Metazoa</taxon>
        <taxon>Ecdysozoa</taxon>
        <taxon>Arthropoda</taxon>
        <taxon>Chelicerata</taxon>
        <taxon>Arachnida</taxon>
        <taxon>Acari</taxon>
        <taxon>Parasitiformes</taxon>
        <taxon>Ixodida</taxon>
        <taxon>Ixodoidea</taxon>
        <taxon>Ixodidae</taxon>
        <taxon>Ixodinae</taxon>
        <taxon>Ixodes</taxon>
    </lineage>
</organism>
<evidence type="ECO:0000256" key="4">
    <source>
        <dbReference type="ARBA" id="ARBA00022679"/>
    </source>
</evidence>
<keyword evidence="6 13" id="KW-0418">Kinase</keyword>
<dbReference type="FunFam" id="1.10.510.10:FF:001549">
    <property type="entry name" value="Serine/threonine protein kinase, putative"/>
    <property type="match status" value="1"/>
</dbReference>
<dbReference type="HOGENOM" id="CLU_372399_0_0_1"/>
<dbReference type="VEuPathDB" id="VectorBase:ISCW006505"/>
<dbReference type="GO" id="GO:0035556">
    <property type="term" value="P:intracellular signal transduction"/>
    <property type="evidence" value="ECO:0000318"/>
    <property type="project" value="GO_Central"/>
</dbReference>
<accession>B7PKE2</accession>
<dbReference type="OrthoDB" id="6491371at2759"/>
<keyword evidence="3 13" id="KW-0723">Serine/threonine-protein kinase</keyword>
<dbReference type="EMBL" id="ABJB010475100">
    <property type="status" value="NOT_ANNOTATED_CDS"/>
    <property type="molecule type" value="Genomic_DNA"/>
</dbReference>
<dbReference type="PANTHER" id="PTHR24356">
    <property type="entry name" value="SERINE/THREONINE-PROTEIN KINASE"/>
    <property type="match status" value="1"/>
</dbReference>
<dbReference type="InterPro" id="IPR011009">
    <property type="entry name" value="Kinase-like_dom_sf"/>
</dbReference>
<evidence type="ECO:0000313" key="13">
    <source>
        <dbReference type="EMBL" id="EEC07064.1"/>
    </source>
</evidence>
<dbReference type="Pfam" id="PF00069">
    <property type="entry name" value="Pkinase"/>
    <property type="match status" value="1"/>
</dbReference>
<keyword evidence="4 13" id="KW-0808">Transferase</keyword>
<dbReference type="PaxDb" id="6945-B7PKE2"/>
<dbReference type="AlphaFoldDB" id="B7PKE2"/>
<evidence type="ECO:0000256" key="2">
    <source>
        <dbReference type="ARBA" id="ARBA00022148"/>
    </source>
</evidence>
<name>B7PKE2_IXOSC</name>
<feature type="non-terminal residue" evidence="13">
    <location>
        <position position="1"/>
    </location>
</feature>
<evidence type="ECO:0000256" key="6">
    <source>
        <dbReference type="ARBA" id="ARBA00022777"/>
    </source>
</evidence>
<evidence type="ECO:0000256" key="7">
    <source>
        <dbReference type="ARBA" id="ARBA00022840"/>
    </source>
</evidence>
<dbReference type="EMBL" id="ABJB010715079">
    <property type="status" value="NOT_ANNOTATED_CDS"/>
    <property type="molecule type" value="Genomic_DNA"/>
</dbReference>
<sequence>AAQEEKKRSAAKVVTTLFPRVPKVTTVLLEFFIRRESKVELSREPLSHFCQEQVVLAAQDILEKLNKQVITYQDVRDSAENLIGLHNLSFKKAPDIAKELGDSVRKLTIIVGELATSLEKMSDVPITDWMAIGDTIVAKTEKLNLAEIPPFHSFIPKMKDFLSVKLLGAGGFGAVYKAVYKPTNFVCTVKLVATDRFQRHKQAVIDKVVASVIRSPFLVKYYSCYVSKDAYITIMEYIQVSKRVCKGYFNKTAFEFHDGESAGTIPYMAPEILKRRPYGRSCDWWSAGVTFYKLMTGRVPFRGETKELLRDKIINSPLKWPKVEEHPHSATPEAKDMVFKMLKKNPVERLGSVHYSEIRGHPFFDNFNWKRLATTKELCNIPAIAECMGGVTQKEGQPPPKPASKLTVGATSNTLKRKLQKVEDMIDVEPSTQRPLYTYSAPSFKKMINTARTSKGPVNLKESFFNTSGMESEELDYKKASDMDVNVGISGFSGTAASADKSITAKEKMDLIMFRTKSFGKYWNFGVQIIDVIGEQNKPFIMVEKVTKGSPAEASHVLEGDVIIAVNGQEVSTLPLAEVKKRMNDSGDQLVLTVLSSSAFRLLESRRDMDQILKAAGKDTLQLGVIKTTCGGSGNFGFKAFEAKAWNEQQKALVHCHVIQKVTNAKILTPNKSLYPGDILVMIEGAPVENMDGAGVKAALAKGANEINITIAPISPLRLKRPSFTRLHETVMTDANVKEPSSIANIN</sequence>
<dbReference type="SMART" id="SM00228">
    <property type="entry name" value="PDZ"/>
    <property type="match status" value="1"/>
</dbReference>
<dbReference type="Proteomes" id="UP000001555">
    <property type="component" value="Unassembled WGS sequence"/>
</dbReference>
<evidence type="ECO:0000256" key="1">
    <source>
        <dbReference type="ARBA" id="ARBA00012513"/>
    </source>
</evidence>
<dbReference type="EMBL" id="ABJB010100446">
    <property type="status" value="NOT_ANNOTATED_CDS"/>
    <property type="molecule type" value="Genomic_DNA"/>
</dbReference>
<dbReference type="VEuPathDB" id="VectorBase:ISCI006505"/>
<evidence type="ECO:0000313" key="15">
    <source>
        <dbReference type="Proteomes" id="UP000001555"/>
    </source>
</evidence>
<dbReference type="InterPro" id="IPR050236">
    <property type="entry name" value="Ser_Thr_kinase_AGC"/>
</dbReference>
<evidence type="ECO:0000259" key="11">
    <source>
        <dbReference type="PROSITE" id="PS50011"/>
    </source>
</evidence>
<dbReference type="EnsemblMetazoa" id="ISCW006505-RA">
    <property type="protein sequence ID" value="ISCW006505-PA"/>
    <property type="gene ID" value="ISCW006505"/>
</dbReference>
<comment type="catalytic activity">
    <reaction evidence="10">
        <text>L-seryl-[protein] + ATP = O-phospho-L-seryl-[protein] + ADP + H(+)</text>
        <dbReference type="Rhea" id="RHEA:17989"/>
        <dbReference type="Rhea" id="RHEA-COMP:9863"/>
        <dbReference type="Rhea" id="RHEA-COMP:11604"/>
        <dbReference type="ChEBI" id="CHEBI:15378"/>
        <dbReference type="ChEBI" id="CHEBI:29999"/>
        <dbReference type="ChEBI" id="CHEBI:30616"/>
        <dbReference type="ChEBI" id="CHEBI:83421"/>
        <dbReference type="ChEBI" id="CHEBI:456216"/>
        <dbReference type="EC" id="2.7.11.1"/>
    </reaction>
</comment>